<evidence type="ECO:0000313" key="1">
    <source>
        <dbReference type="EMBL" id="VAX10281.1"/>
    </source>
</evidence>
<protein>
    <submittedName>
        <fullName evidence="1">Uncharacterized protein</fullName>
    </submittedName>
</protein>
<proteinExistence type="predicted"/>
<dbReference type="AlphaFoldDB" id="A0A3B1B7Q1"/>
<dbReference type="EMBL" id="UOFY01000047">
    <property type="protein sequence ID" value="VAX10281.1"/>
    <property type="molecule type" value="Genomic_DNA"/>
</dbReference>
<name>A0A3B1B7Q1_9ZZZZ</name>
<organism evidence="1">
    <name type="scientific">hydrothermal vent metagenome</name>
    <dbReference type="NCBI Taxonomy" id="652676"/>
    <lineage>
        <taxon>unclassified sequences</taxon>
        <taxon>metagenomes</taxon>
        <taxon>ecological metagenomes</taxon>
    </lineage>
</organism>
<sequence length="72" mass="8101">MQKIVDMSGKPVTVSLRRAAKRALGDCFSVTDKLAISFKPMMTSFCHIEAAENPRRWLNFQSQTPAPFRPMG</sequence>
<reference evidence="1" key="1">
    <citation type="submission" date="2018-06" db="EMBL/GenBank/DDBJ databases">
        <authorList>
            <person name="Zhirakovskaya E."/>
        </authorList>
    </citation>
    <scope>NUCLEOTIDE SEQUENCE</scope>
</reference>
<gene>
    <name evidence="1" type="ORF">MNBD_GAMMA25-55</name>
</gene>
<accession>A0A3B1B7Q1</accession>